<organism evidence="2 3">
    <name type="scientific">Luedemannella flava</name>
    <dbReference type="NCBI Taxonomy" id="349316"/>
    <lineage>
        <taxon>Bacteria</taxon>
        <taxon>Bacillati</taxon>
        <taxon>Actinomycetota</taxon>
        <taxon>Actinomycetes</taxon>
        <taxon>Micromonosporales</taxon>
        <taxon>Micromonosporaceae</taxon>
        <taxon>Luedemannella</taxon>
    </lineage>
</organism>
<evidence type="ECO:0008006" key="4">
    <source>
        <dbReference type="Google" id="ProtNLM"/>
    </source>
</evidence>
<evidence type="ECO:0000313" key="2">
    <source>
        <dbReference type="EMBL" id="GAA1786219.1"/>
    </source>
</evidence>
<feature type="transmembrane region" description="Helical" evidence="1">
    <location>
        <begin position="435"/>
        <end position="463"/>
    </location>
</feature>
<evidence type="ECO:0000256" key="1">
    <source>
        <dbReference type="SAM" id="Phobius"/>
    </source>
</evidence>
<feature type="transmembrane region" description="Helical" evidence="1">
    <location>
        <begin position="142"/>
        <end position="164"/>
    </location>
</feature>
<feature type="transmembrane region" description="Helical" evidence="1">
    <location>
        <begin position="406"/>
        <end position="429"/>
    </location>
</feature>
<dbReference type="Proteomes" id="UP001500218">
    <property type="component" value="Unassembled WGS sequence"/>
</dbReference>
<keyword evidence="1" id="KW-1133">Transmembrane helix</keyword>
<keyword evidence="1" id="KW-0812">Transmembrane</keyword>
<proteinExistence type="predicted"/>
<reference evidence="3" key="1">
    <citation type="journal article" date="2019" name="Int. J. Syst. Evol. Microbiol.">
        <title>The Global Catalogue of Microorganisms (GCM) 10K type strain sequencing project: providing services to taxonomists for standard genome sequencing and annotation.</title>
        <authorList>
            <consortium name="The Broad Institute Genomics Platform"/>
            <consortium name="The Broad Institute Genome Sequencing Center for Infectious Disease"/>
            <person name="Wu L."/>
            <person name="Ma J."/>
        </authorList>
    </citation>
    <scope>NUCLEOTIDE SEQUENCE [LARGE SCALE GENOMIC DNA]</scope>
    <source>
        <strain evidence="3">JCM 13250</strain>
    </source>
</reference>
<comment type="caution">
    <text evidence="2">The sequence shown here is derived from an EMBL/GenBank/DDBJ whole genome shotgun (WGS) entry which is preliminary data.</text>
</comment>
<feature type="transmembrane region" description="Helical" evidence="1">
    <location>
        <begin position="484"/>
        <end position="507"/>
    </location>
</feature>
<feature type="transmembrane region" description="Helical" evidence="1">
    <location>
        <begin position="65"/>
        <end position="89"/>
    </location>
</feature>
<keyword evidence="1" id="KW-0472">Membrane</keyword>
<feature type="transmembrane region" description="Helical" evidence="1">
    <location>
        <begin position="364"/>
        <end position="385"/>
    </location>
</feature>
<feature type="transmembrane region" description="Helical" evidence="1">
    <location>
        <begin position="184"/>
        <end position="203"/>
    </location>
</feature>
<accession>A0ABP4XKA6</accession>
<evidence type="ECO:0000313" key="3">
    <source>
        <dbReference type="Proteomes" id="UP001500218"/>
    </source>
</evidence>
<protein>
    <recommendedName>
        <fullName evidence="4">ABC-2 type transport system permease protein</fullName>
    </recommendedName>
</protein>
<sequence length="554" mass="56791">MTTARPRDIVRLKIQLLRNSLRGQSWRIALFLLGLVIGLFVGFGVGLAVSLTGLDGADPATSRDIAYLVAVLLGTGTVLAWALFPMLFFGIDETIDPARFALLPVPRRVLLAGMLAAAFVGVPALTTFLATGGLAIAAGLRFGPLIALVSLVCVLVGLLVGVVASRALTSALAAMLRSRKMRDLAAVLIAVLASMAAPLQWGITALVDSGSMSRAMAISRVLAWTPLGAPYAIPFDLAEGRVGPAALRAVIIGVTLAGLLWWWSATLESAMIGTTAQGGAARAATPGGAVGALIPRSLRGLVRPSPYGAIFAREWRSWWRDARRRASLLSVLIASAVVPIVVLFTPFQPVVEGAPTPEPHRLIVGYGVTFAGTIGGMLLANQFAFDGSAHAAHLLAGVPGRTELRARAAALAALTVPLIAVITSAVLVASGGADWILAGLGLLATGFGAAIAAASLLSVLAAYPMPDVNNPFALNTGSGSAKGLLAAVAIVATIALSSPVTLVSMLLDGLTRGIVVLVVGVAYGVTAAWLGTLIAGDALDRRGPELLAAVTPRR</sequence>
<dbReference type="RefSeq" id="WP_344125814.1">
    <property type="nucleotide sequence ID" value="NZ_BAAALT010000009.1"/>
</dbReference>
<gene>
    <name evidence="2" type="ORF">GCM10009682_05380</name>
</gene>
<feature type="transmembrane region" description="Helical" evidence="1">
    <location>
        <begin position="245"/>
        <end position="263"/>
    </location>
</feature>
<feature type="transmembrane region" description="Helical" evidence="1">
    <location>
        <begin position="28"/>
        <end position="53"/>
    </location>
</feature>
<name>A0ABP4XKA6_9ACTN</name>
<feature type="transmembrane region" description="Helical" evidence="1">
    <location>
        <begin position="513"/>
        <end position="535"/>
    </location>
</feature>
<feature type="transmembrane region" description="Helical" evidence="1">
    <location>
        <begin position="326"/>
        <end position="344"/>
    </location>
</feature>
<feature type="transmembrane region" description="Helical" evidence="1">
    <location>
        <begin position="109"/>
        <end position="136"/>
    </location>
</feature>
<keyword evidence="3" id="KW-1185">Reference proteome</keyword>
<dbReference type="EMBL" id="BAAALT010000009">
    <property type="protein sequence ID" value="GAA1786219.1"/>
    <property type="molecule type" value="Genomic_DNA"/>
</dbReference>